<keyword evidence="3 6" id="KW-0694">RNA-binding</keyword>
<keyword evidence="5 6" id="KW-0687">Ribonucleoprotein</keyword>
<evidence type="ECO:0000256" key="3">
    <source>
        <dbReference type="ARBA" id="ARBA00022884"/>
    </source>
</evidence>
<dbReference type="Pfam" id="PF00177">
    <property type="entry name" value="Ribosomal_S7"/>
    <property type="match status" value="1"/>
</dbReference>
<evidence type="ECO:0000256" key="4">
    <source>
        <dbReference type="ARBA" id="ARBA00022980"/>
    </source>
</evidence>
<comment type="subunit">
    <text evidence="6">Part of the 30S ribosomal subunit. Contacts proteins S9 and S11.</text>
</comment>
<dbReference type="NCBIfam" id="TIGR01029">
    <property type="entry name" value="rpsG_bact"/>
    <property type="match status" value="1"/>
</dbReference>
<dbReference type="PANTHER" id="PTHR11205">
    <property type="entry name" value="RIBOSOMAL PROTEIN S7"/>
    <property type="match status" value="1"/>
</dbReference>
<dbReference type="AlphaFoldDB" id="A0A955J1V9"/>
<dbReference type="FunFam" id="1.10.455.10:FF:000001">
    <property type="entry name" value="30S ribosomal protein S7"/>
    <property type="match status" value="1"/>
</dbReference>
<dbReference type="PROSITE" id="PS00052">
    <property type="entry name" value="RIBOSOMAL_S7"/>
    <property type="match status" value="1"/>
</dbReference>
<evidence type="ECO:0000256" key="5">
    <source>
        <dbReference type="ARBA" id="ARBA00023274"/>
    </source>
</evidence>
<evidence type="ECO:0000256" key="1">
    <source>
        <dbReference type="ARBA" id="ARBA00007151"/>
    </source>
</evidence>
<comment type="similarity">
    <text evidence="1 6 7">Belongs to the universal ribosomal protein uS7 family.</text>
</comment>
<evidence type="ECO:0000313" key="9">
    <source>
        <dbReference type="EMBL" id="MCA9308449.1"/>
    </source>
</evidence>
<dbReference type="InterPro" id="IPR005717">
    <property type="entry name" value="Ribosomal_uS7_bac/org-type"/>
</dbReference>
<keyword evidence="2 6" id="KW-0699">rRNA-binding</keyword>
<keyword evidence="4 6" id="KW-0689">Ribosomal protein</keyword>
<dbReference type="InterPro" id="IPR000235">
    <property type="entry name" value="Ribosomal_uS7"/>
</dbReference>
<reference evidence="9" key="2">
    <citation type="journal article" date="2021" name="Microbiome">
        <title>Successional dynamics and alternative stable states in a saline activated sludge microbial community over 9 years.</title>
        <authorList>
            <person name="Wang Y."/>
            <person name="Ye J."/>
            <person name="Ju F."/>
            <person name="Liu L."/>
            <person name="Boyd J.A."/>
            <person name="Deng Y."/>
            <person name="Parks D.H."/>
            <person name="Jiang X."/>
            <person name="Yin X."/>
            <person name="Woodcroft B.J."/>
            <person name="Tyson G.W."/>
            <person name="Hugenholtz P."/>
            <person name="Polz M.F."/>
            <person name="Zhang T."/>
        </authorList>
    </citation>
    <scope>NUCLEOTIDE SEQUENCE</scope>
    <source>
        <strain evidence="9">HKST-UBA79</strain>
    </source>
</reference>
<sequence>MRAKRAKKRVINPDPIYKSRVMTRFINVVMLDGKKATAEKLVHTAVAKLSEDKKEAVEIFEAAIRNVMPKQEVRSRRVGGATYQVPMPVKHERAEALALRWIVSSARNKAGKSMDKCLYEELRDANDGIGASIKKRDETHKMADSNKAFAHFRI</sequence>
<evidence type="ECO:0000259" key="8">
    <source>
        <dbReference type="Pfam" id="PF00177"/>
    </source>
</evidence>
<feature type="domain" description="Small ribosomal subunit protein uS7" evidence="8">
    <location>
        <begin position="1"/>
        <end position="147"/>
    </location>
</feature>
<dbReference type="PIRSF" id="PIRSF002122">
    <property type="entry name" value="RPS7p_RPS7a_RPS5e_RPS7o"/>
    <property type="match status" value="1"/>
</dbReference>
<dbReference type="GO" id="GO:0015935">
    <property type="term" value="C:small ribosomal subunit"/>
    <property type="evidence" value="ECO:0007669"/>
    <property type="project" value="InterPro"/>
</dbReference>
<dbReference type="InterPro" id="IPR020606">
    <property type="entry name" value="Ribosomal_uS7_CS"/>
</dbReference>
<dbReference type="InterPro" id="IPR036823">
    <property type="entry name" value="Ribosomal_uS7_dom_sf"/>
</dbReference>
<accession>A0A955J1V9</accession>
<dbReference type="HAMAP" id="MF_00480_B">
    <property type="entry name" value="Ribosomal_uS7_B"/>
    <property type="match status" value="1"/>
</dbReference>
<dbReference type="InterPro" id="IPR023798">
    <property type="entry name" value="Ribosomal_uS7_dom"/>
</dbReference>
<dbReference type="CDD" id="cd14869">
    <property type="entry name" value="uS7_Bacteria"/>
    <property type="match status" value="1"/>
</dbReference>
<name>A0A955J1V9_UNCKA</name>
<dbReference type="Gene3D" id="1.10.455.10">
    <property type="entry name" value="Ribosomal protein S7 domain"/>
    <property type="match status" value="1"/>
</dbReference>
<evidence type="ECO:0000256" key="2">
    <source>
        <dbReference type="ARBA" id="ARBA00022730"/>
    </source>
</evidence>
<protein>
    <recommendedName>
        <fullName evidence="6">Small ribosomal subunit protein uS7</fullName>
    </recommendedName>
</protein>
<dbReference type="GO" id="GO:0003735">
    <property type="term" value="F:structural constituent of ribosome"/>
    <property type="evidence" value="ECO:0007669"/>
    <property type="project" value="InterPro"/>
</dbReference>
<evidence type="ECO:0000313" key="10">
    <source>
        <dbReference type="Proteomes" id="UP000740557"/>
    </source>
</evidence>
<evidence type="ECO:0000256" key="7">
    <source>
        <dbReference type="RuleBase" id="RU003619"/>
    </source>
</evidence>
<dbReference type="EMBL" id="JAGQNX010000088">
    <property type="protein sequence ID" value="MCA9308449.1"/>
    <property type="molecule type" value="Genomic_DNA"/>
</dbReference>
<evidence type="ECO:0000256" key="6">
    <source>
        <dbReference type="HAMAP-Rule" id="MF_00480"/>
    </source>
</evidence>
<dbReference type="Proteomes" id="UP000740557">
    <property type="component" value="Unassembled WGS sequence"/>
</dbReference>
<dbReference type="GO" id="GO:0006412">
    <property type="term" value="P:translation"/>
    <property type="evidence" value="ECO:0007669"/>
    <property type="project" value="UniProtKB-UniRule"/>
</dbReference>
<comment type="caution">
    <text evidence="9">The sequence shown here is derived from an EMBL/GenBank/DDBJ whole genome shotgun (WGS) entry which is preliminary data.</text>
</comment>
<keyword evidence="6" id="KW-0820">tRNA-binding</keyword>
<organism evidence="9 10">
    <name type="scientific">candidate division WWE3 bacterium</name>
    <dbReference type="NCBI Taxonomy" id="2053526"/>
    <lineage>
        <taxon>Bacteria</taxon>
        <taxon>Katanobacteria</taxon>
    </lineage>
</organism>
<dbReference type="SUPFAM" id="SSF47973">
    <property type="entry name" value="Ribosomal protein S7"/>
    <property type="match status" value="1"/>
</dbReference>
<dbReference type="GO" id="GO:0019843">
    <property type="term" value="F:rRNA binding"/>
    <property type="evidence" value="ECO:0007669"/>
    <property type="project" value="UniProtKB-UniRule"/>
</dbReference>
<comment type="function">
    <text evidence="6">One of the primary rRNA binding proteins, it binds directly to 16S rRNA where it nucleates assembly of the head domain of the 30S subunit. Is located at the subunit interface close to the decoding center, probably blocks exit of the E-site tRNA.</text>
</comment>
<dbReference type="GO" id="GO:0000049">
    <property type="term" value="F:tRNA binding"/>
    <property type="evidence" value="ECO:0007669"/>
    <property type="project" value="UniProtKB-UniRule"/>
</dbReference>
<gene>
    <name evidence="6 9" type="primary">rpsG</name>
    <name evidence="9" type="ORF">KC980_02975</name>
</gene>
<proteinExistence type="inferred from homology"/>
<reference evidence="9" key="1">
    <citation type="submission" date="2020-04" db="EMBL/GenBank/DDBJ databases">
        <authorList>
            <person name="Zhang T."/>
        </authorList>
    </citation>
    <scope>NUCLEOTIDE SEQUENCE</scope>
    <source>
        <strain evidence="9">HKST-UBA79</strain>
    </source>
</reference>